<dbReference type="Proteomes" id="UP000585474">
    <property type="component" value="Unassembled WGS sequence"/>
</dbReference>
<dbReference type="EMBL" id="BJWL01000021">
    <property type="protein sequence ID" value="GFZ10600.1"/>
    <property type="molecule type" value="Genomic_DNA"/>
</dbReference>
<accession>A0A7J0GIF6</accession>
<keyword evidence="2" id="KW-1185">Reference proteome</keyword>
<dbReference type="AlphaFoldDB" id="A0A7J0GIF6"/>
<reference evidence="1 2" key="1">
    <citation type="submission" date="2019-07" db="EMBL/GenBank/DDBJ databases">
        <title>De Novo Assembly of kiwifruit Actinidia rufa.</title>
        <authorList>
            <person name="Sugita-Konishi S."/>
            <person name="Sato K."/>
            <person name="Mori E."/>
            <person name="Abe Y."/>
            <person name="Kisaki G."/>
            <person name="Hamano K."/>
            <person name="Suezawa K."/>
            <person name="Otani M."/>
            <person name="Fukuda T."/>
            <person name="Manabe T."/>
            <person name="Gomi K."/>
            <person name="Tabuchi M."/>
            <person name="Akimitsu K."/>
            <person name="Kataoka I."/>
        </authorList>
    </citation>
    <scope>NUCLEOTIDE SEQUENCE [LARGE SCALE GENOMIC DNA]</scope>
    <source>
        <strain evidence="2">cv. Fuchu</strain>
    </source>
</reference>
<gene>
    <name evidence="1" type="ORF">Acr_21g0011990</name>
</gene>
<name>A0A7J0GIF6_9ERIC</name>
<proteinExistence type="predicted"/>
<organism evidence="1 2">
    <name type="scientific">Actinidia rufa</name>
    <dbReference type="NCBI Taxonomy" id="165716"/>
    <lineage>
        <taxon>Eukaryota</taxon>
        <taxon>Viridiplantae</taxon>
        <taxon>Streptophyta</taxon>
        <taxon>Embryophyta</taxon>
        <taxon>Tracheophyta</taxon>
        <taxon>Spermatophyta</taxon>
        <taxon>Magnoliopsida</taxon>
        <taxon>eudicotyledons</taxon>
        <taxon>Gunneridae</taxon>
        <taxon>Pentapetalae</taxon>
        <taxon>asterids</taxon>
        <taxon>Ericales</taxon>
        <taxon>Actinidiaceae</taxon>
        <taxon>Actinidia</taxon>
    </lineage>
</organism>
<sequence>MWLHRGGVGGCTELVIGGLGWVAALERVAAEAGLHWDRGCWGLQWWLYRGVAGCSFARGLRLLAAGWTGHRGEAAAAVGACC</sequence>
<evidence type="ECO:0000313" key="2">
    <source>
        <dbReference type="Proteomes" id="UP000585474"/>
    </source>
</evidence>
<comment type="caution">
    <text evidence="1">The sequence shown here is derived from an EMBL/GenBank/DDBJ whole genome shotgun (WGS) entry which is preliminary data.</text>
</comment>
<protein>
    <submittedName>
        <fullName evidence="1">Uncharacterized protein</fullName>
    </submittedName>
</protein>
<evidence type="ECO:0000313" key="1">
    <source>
        <dbReference type="EMBL" id="GFZ10600.1"/>
    </source>
</evidence>